<evidence type="ECO:0000313" key="2">
    <source>
        <dbReference type="Proteomes" id="UP000294933"/>
    </source>
</evidence>
<organism evidence="1 2">
    <name type="scientific">Rickenella mellea</name>
    <dbReference type="NCBI Taxonomy" id="50990"/>
    <lineage>
        <taxon>Eukaryota</taxon>
        <taxon>Fungi</taxon>
        <taxon>Dikarya</taxon>
        <taxon>Basidiomycota</taxon>
        <taxon>Agaricomycotina</taxon>
        <taxon>Agaricomycetes</taxon>
        <taxon>Hymenochaetales</taxon>
        <taxon>Rickenellaceae</taxon>
        <taxon>Rickenella</taxon>
    </lineage>
</organism>
<gene>
    <name evidence="1" type="ORF">BD410DRAFT_284455</name>
</gene>
<protein>
    <submittedName>
        <fullName evidence="1">Uncharacterized protein</fullName>
    </submittedName>
</protein>
<name>A0A4Y7Q419_9AGAM</name>
<reference evidence="1 2" key="1">
    <citation type="submission" date="2018-06" db="EMBL/GenBank/DDBJ databases">
        <title>A transcriptomic atlas of mushroom development highlights an independent origin of complex multicellularity.</title>
        <authorList>
            <consortium name="DOE Joint Genome Institute"/>
            <person name="Krizsan K."/>
            <person name="Almasi E."/>
            <person name="Merenyi Z."/>
            <person name="Sahu N."/>
            <person name="Viragh M."/>
            <person name="Koszo T."/>
            <person name="Mondo S."/>
            <person name="Kiss B."/>
            <person name="Balint B."/>
            <person name="Kues U."/>
            <person name="Barry K."/>
            <person name="Hegedus J.C."/>
            <person name="Henrissat B."/>
            <person name="Johnson J."/>
            <person name="Lipzen A."/>
            <person name="Ohm R."/>
            <person name="Nagy I."/>
            <person name="Pangilinan J."/>
            <person name="Yan J."/>
            <person name="Xiong Y."/>
            <person name="Grigoriev I.V."/>
            <person name="Hibbett D.S."/>
            <person name="Nagy L.G."/>
        </authorList>
    </citation>
    <scope>NUCLEOTIDE SEQUENCE [LARGE SCALE GENOMIC DNA]</scope>
    <source>
        <strain evidence="1 2">SZMC22713</strain>
    </source>
</reference>
<accession>A0A4Y7Q419</accession>
<evidence type="ECO:0000313" key="1">
    <source>
        <dbReference type="EMBL" id="TDL21912.1"/>
    </source>
</evidence>
<dbReference type="EMBL" id="ML170178">
    <property type="protein sequence ID" value="TDL21912.1"/>
    <property type="molecule type" value="Genomic_DNA"/>
</dbReference>
<proteinExistence type="predicted"/>
<sequence length="157" mass="17502">MVFAILLIPGDSGVPNLCIFVVRCLPIHGSGSRWIFETYYILQRSSAGKFALRDRSANFGGVILSLMVLMPRAVSTKTNSVSPVNWSKSSPLSLQMPNQISGRRYAHEPVLIPVSAQSKMLQRNVFKTSESNVLFCIDDCGVIPNTRWQSERALRRC</sequence>
<dbReference type="AlphaFoldDB" id="A0A4Y7Q419"/>
<keyword evidence="2" id="KW-1185">Reference proteome</keyword>
<dbReference type="Proteomes" id="UP000294933">
    <property type="component" value="Unassembled WGS sequence"/>
</dbReference>
<dbReference type="VEuPathDB" id="FungiDB:BD410DRAFT_284455"/>